<gene>
    <name evidence="1" type="ordered locus">PD_1522</name>
</gene>
<sequence length="73" mass="8095">MGVVCCASAIQISQLISRLCRIAWHHALFHYQHDAMSLHLAAGDDTCAVIPFLKPHCNVLYFLAIDGQGTIRM</sequence>
<proteinExistence type="predicted"/>
<organism evidence="1 2">
    <name type="scientific">Xylella fastidiosa (strain Temecula1 / ATCC 700964)</name>
    <dbReference type="NCBI Taxonomy" id="183190"/>
    <lineage>
        <taxon>Bacteria</taxon>
        <taxon>Pseudomonadati</taxon>
        <taxon>Pseudomonadota</taxon>
        <taxon>Gammaproteobacteria</taxon>
        <taxon>Lysobacterales</taxon>
        <taxon>Lysobacteraceae</taxon>
        <taxon>Xylella</taxon>
    </lineage>
</organism>
<dbReference type="KEGG" id="xft:PD_1522"/>
<evidence type="ECO:0000313" key="1">
    <source>
        <dbReference type="EMBL" id="AAO29365.1"/>
    </source>
</evidence>
<dbReference type="HOGENOM" id="CLU_2704030_0_0_6"/>
<dbReference type="Proteomes" id="UP000002516">
    <property type="component" value="Chromosome"/>
</dbReference>
<reference evidence="1 2" key="1">
    <citation type="journal article" date="2003" name="J. Bacteriol.">
        <title>Comparative analyses of the complete genome sequences of Pierce's disease and citrus variegated chlorosis strains of Xylella fastidiosa.</title>
        <authorList>
            <person name="Van Sluys M.A."/>
            <person name="de Oliveira M.C."/>
            <person name="Monteiro-Vitorello C.B."/>
            <person name="Miyaki C.Y."/>
            <person name="Furlan L.R."/>
            <person name="Camargo L.E."/>
            <person name="da Silva A.C."/>
            <person name="Moon D.H."/>
            <person name="Takita M.A."/>
            <person name="Lemos E.G."/>
            <person name="Machado M.A."/>
            <person name="Ferro M.I."/>
            <person name="da Silva F.R."/>
            <person name="Goldman M.H."/>
            <person name="Goldman G.H."/>
            <person name="Lemos M.V."/>
            <person name="El-Dorry H."/>
            <person name="Tsai S.M."/>
            <person name="Carrer H."/>
            <person name="Carraro D.M."/>
            <person name="de Oliveira R.C."/>
            <person name="Nunes L.R."/>
            <person name="Siqueira W.J."/>
            <person name="Coutinho L.L."/>
            <person name="Kimura E.T."/>
            <person name="Ferro E.S."/>
            <person name="Harakava R."/>
            <person name="Kuramae E.E."/>
            <person name="Marino C.L."/>
            <person name="Giglioti E."/>
            <person name="Abreu I.L."/>
            <person name="Alves L.M."/>
            <person name="do Amaral A.M."/>
            <person name="Baia G.S."/>
            <person name="Blanco S.R."/>
            <person name="Brito M.S."/>
            <person name="Cannavan F.S."/>
            <person name="Celestino A.V."/>
            <person name="da Cunha A.F."/>
            <person name="Fenille R.C."/>
            <person name="Ferro J.A."/>
            <person name="Formighieri E.F."/>
            <person name="Kishi L.T."/>
            <person name="Leoni S.G."/>
            <person name="Oliveira A.R."/>
            <person name="Rosa V.E.Jr."/>
            <person name="Sassaki F.T."/>
            <person name="Sena J.A."/>
            <person name="de Souza A.A."/>
            <person name="Truffi D."/>
            <person name="Tsukumo F."/>
            <person name="Yanai G.M."/>
            <person name="Zaros L.G."/>
            <person name="Civerolo E.L."/>
            <person name="Simpson A.J."/>
            <person name="Almeida N.F.Jr."/>
            <person name="Setubal J.C."/>
            <person name="Kitajima J.P."/>
        </authorList>
    </citation>
    <scope>NUCLEOTIDE SEQUENCE [LARGE SCALE GENOMIC DNA]</scope>
    <source>
        <strain evidence="2">Temecula1 / ATCC 700964</strain>
    </source>
</reference>
<name>Q87BD4_XYLFT</name>
<evidence type="ECO:0000313" key="2">
    <source>
        <dbReference type="Proteomes" id="UP000002516"/>
    </source>
</evidence>
<accession>Q87BD4</accession>
<dbReference type="EMBL" id="AE009442">
    <property type="protein sequence ID" value="AAO29365.1"/>
    <property type="molecule type" value="Genomic_DNA"/>
</dbReference>
<keyword evidence="2" id="KW-1185">Reference proteome</keyword>
<dbReference type="AlphaFoldDB" id="Q87BD4"/>
<protein>
    <submittedName>
        <fullName evidence="1">Uncharacterized protein</fullName>
    </submittedName>
</protein>